<evidence type="ECO:0000256" key="2">
    <source>
        <dbReference type="ARBA" id="ARBA00004496"/>
    </source>
</evidence>
<keyword evidence="4" id="KW-0539">Nucleus</keyword>
<evidence type="ECO:0000313" key="6">
    <source>
        <dbReference type="EMBL" id="GFT35955.1"/>
    </source>
</evidence>
<gene>
    <name evidence="6" type="primary">zgc:154061</name>
    <name evidence="6" type="ORF">NPIL_286111</name>
</gene>
<dbReference type="PANTHER" id="PTHR31661">
    <property type="entry name" value="SIMILAR TO CDNA SEQUENCE BC052040"/>
    <property type="match status" value="1"/>
</dbReference>
<comment type="caution">
    <text evidence="6">The sequence shown here is derived from an EMBL/GenBank/DDBJ whole genome shotgun (WGS) entry which is preliminary data.</text>
</comment>
<accession>A0A8X6NWV5</accession>
<evidence type="ECO:0000313" key="7">
    <source>
        <dbReference type="Proteomes" id="UP000887013"/>
    </source>
</evidence>
<dbReference type="Proteomes" id="UP000887013">
    <property type="component" value="Unassembled WGS sequence"/>
</dbReference>
<comment type="subcellular location">
    <subcellularLocation>
        <location evidence="2">Cytoplasm</location>
    </subcellularLocation>
    <subcellularLocation>
        <location evidence="1">Nucleus</location>
    </subcellularLocation>
</comment>
<keyword evidence="7" id="KW-1185">Reference proteome</keyword>
<proteinExistence type="predicted"/>
<protein>
    <recommendedName>
        <fullName evidence="5">CDAN1-interacting nuclease 1</fullName>
    </recommendedName>
</protein>
<dbReference type="GO" id="GO:0005737">
    <property type="term" value="C:cytoplasm"/>
    <property type="evidence" value="ECO:0007669"/>
    <property type="project" value="UniProtKB-SubCell"/>
</dbReference>
<dbReference type="InterPro" id="IPR029404">
    <property type="entry name" value="CDIN1"/>
</dbReference>
<name>A0A8X6NWV5_NEPPI</name>
<organism evidence="6 7">
    <name type="scientific">Nephila pilipes</name>
    <name type="common">Giant wood spider</name>
    <name type="synonym">Nephila maculata</name>
    <dbReference type="NCBI Taxonomy" id="299642"/>
    <lineage>
        <taxon>Eukaryota</taxon>
        <taxon>Metazoa</taxon>
        <taxon>Ecdysozoa</taxon>
        <taxon>Arthropoda</taxon>
        <taxon>Chelicerata</taxon>
        <taxon>Arachnida</taxon>
        <taxon>Araneae</taxon>
        <taxon>Araneomorphae</taxon>
        <taxon>Entelegynae</taxon>
        <taxon>Araneoidea</taxon>
        <taxon>Nephilidae</taxon>
        <taxon>Nephila</taxon>
    </lineage>
</organism>
<dbReference type="OrthoDB" id="1272at2759"/>
<evidence type="ECO:0000256" key="4">
    <source>
        <dbReference type="ARBA" id="ARBA00023242"/>
    </source>
</evidence>
<dbReference type="AlphaFoldDB" id="A0A8X6NWV5"/>
<evidence type="ECO:0000256" key="1">
    <source>
        <dbReference type="ARBA" id="ARBA00004123"/>
    </source>
</evidence>
<sequence length="301" mass="35035">MKLSYYHKILAKYYEIKKRDCIGELKLEFPDVPAGTLESIVHQESQRKIKKSYYYHGAPENIAKYYQRYVTQIQSKDNKCGILLQIADEIDFSPALLAKFILEYHYKINSKENNLNAEESITKSEISEMFRNTALIQDKHLGAEIKLCILSDSCYGPLCDVLRNLSGSETEKKLKDDLTKLGISFIDERQLRDRGYDKTPDVKLNVPIVFDGHIINWIECKASFGDVERHKEYLRDQLWSYCNRFGPGLVIYWNGYIDELNNCKEQGIVISDSVPTEISFMDPSILMKKTYIDKNINFYQN</sequence>
<evidence type="ECO:0000256" key="3">
    <source>
        <dbReference type="ARBA" id="ARBA00022490"/>
    </source>
</evidence>
<dbReference type="GO" id="GO:0005634">
    <property type="term" value="C:nucleus"/>
    <property type="evidence" value="ECO:0007669"/>
    <property type="project" value="UniProtKB-SubCell"/>
</dbReference>
<dbReference type="EMBL" id="BMAW01013822">
    <property type="protein sequence ID" value="GFT35955.1"/>
    <property type="molecule type" value="Genomic_DNA"/>
</dbReference>
<dbReference type="Pfam" id="PF14811">
    <property type="entry name" value="TPD"/>
    <property type="match status" value="1"/>
</dbReference>
<reference evidence="6" key="1">
    <citation type="submission" date="2020-08" db="EMBL/GenBank/DDBJ databases">
        <title>Multicomponent nature underlies the extraordinary mechanical properties of spider dragline silk.</title>
        <authorList>
            <person name="Kono N."/>
            <person name="Nakamura H."/>
            <person name="Mori M."/>
            <person name="Yoshida Y."/>
            <person name="Ohtoshi R."/>
            <person name="Malay A.D."/>
            <person name="Moran D.A.P."/>
            <person name="Tomita M."/>
            <person name="Numata K."/>
            <person name="Arakawa K."/>
        </authorList>
    </citation>
    <scope>NUCLEOTIDE SEQUENCE</scope>
</reference>
<evidence type="ECO:0000256" key="5">
    <source>
        <dbReference type="ARBA" id="ARBA00023480"/>
    </source>
</evidence>
<keyword evidence="3" id="KW-0963">Cytoplasm</keyword>
<dbReference type="PANTHER" id="PTHR31661:SF1">
    <property type="entry name" value="CDAN1-INTERACTING NUCLEASE 1"/>
    <property type="match status" value="1"/>
</dbReference>